<organism evidence="1 2">
    <name type="scientific">Colletotrichum gloeosporioides (strain Cg-14)</name>
    <name type="common">Anthracnose fungus</name>
    <name type="synonym">Glomerella cingulata</name>
    <dbReference type="NCBI Taxonomy" id="1237896"/>
    <lineage>
        <taxon>Eukaryota</taxon>
        <taxon>Fungi</taxon>
        <taxon>Dikarya</taxon>
        <taxon>Ascomycota</taxon>
        <taxon>Pezizomycotina</taxon>
        <taxon>Sordariomycetes</taxon>
        <taxon>Hypocreomycetidae</taxon>
        <taxon>Glomerellales</taxon>
        <taxon>Glomerellaceae</taxon>
        <taxon>Colletotrichum</taxon>
        <taxon>Colletotrichum gloeosporioides species complex</taxon>
    </lineage>
</organism>
<dbReference type="HOGENOM" id="CLU_3438357_0_0_1"/>
<comment type="caution">
    <text evidence="1">The sequence shown here is derived from an EMBL/GenBank/DDBJ whole genome shotgun (WGS) entry which is preliminary data.</text>
</comment>
<proteinExistence type="predicted"/>
<accession>T0JW10</accession>
<dbReference type="Proteomes" id="UP000015530">
    <property type="component" value="Unassembled WGS sequence"/>
</dbReference>
<evidence type="ECO:0000313" key="2">
    <source>
        <dbReference type="Proteomes" id="UP000015530"/>
    </source>
</evidence>
<sequence length="10" mass="1201">MFAFMTGIQR</sequence>
<protein>
    <submittedName>
        <fullName evidence="1">Uncharacterized protein</fullName>
    </submittedName>
</protein>
<evidence type="ECO:0000313" key="1">
    <source>
        <dbReference type="EMBL" id="EQB47192.1"/>
    </source>
</evidence>
<name>T0JW10_COLGC</name>
<reference evidence="2" key="1">
    <citation type="journal article" date="2013" name="Mol. Plant Microbe Interact.">
        <title>Global aspects of pacC regulation of pathogenicity genes in Colletotrichum gloeosporioides as revealed by transcriptome analysis.</title>
        <authorList>
            <person name="Alkan N."/>
            <person name="Meng X."/>
            <person name="Friedlander G."/>
            <person name="Reuveni E."/>
            <person name="Sukno S."/>
            <person name="Sherman A."/>
            <person name="Thon M."/>
            <person name="Fluhr R."/>
            <person name="Prusky D."/>
        </authorList>
    </citation>
    <scope>NUCLEOTIDE SEQUENCE [LARGE SCALE GENOMIC DNA]</scope>
    <source>
        <strain evidence="2">Cg-14</strain>
    </source>
</reference>
<dbReference type="EMBL" id="AMYD01003059">
    <property type="protein sequence ID" value="EQB47192.1"/>
    <property type="molecule type" value="Genomic_DNA"/>
</dbReference>
<gene>
    <name evidence="1" type="ORF">CGLO_13689</name>
</gene>